<protein>
    <submittedName>
        <fullName evidence="2">Uncharacterized protein</fullName>
    </submittedName>
</protein>
<evidence type="ECO:0000313" key="3">
    <source>
        <dbReference type="Proteomes" id="UP001560296"/>
    </source>
</evidence>
<evidence type="ECO:0000313" key="2">
    <source>
        <dbReference type="EMBL" id="MEX6501707.1"/>
    </source>
</evidence>
<feature type="region of interest" description="Disordered" evidence="1">
    <location>
        <begin position="61"/>
        <end position="88"/>
    </location>
</feature>
<dbReference type="Proteomes" id="UP001560296">
    <property type="component" value="Unassembled WGS sequence"/>
</dbReference>
<reference evidence="2 3" key="1">
    <citation type="submission" date="2024-07" db="EMBL/GenBank/DDBJ databases">
        <authorList>
            <person name="Li M."/>
        </authorList>
    </citation>
    <scope>NUCLEOTIDE SEQUENCE [LARGE SCALE GENOMIC DNA]</scope>
    <source>
        <strain evidence="2 3">25A3E</strain>
    </source>
</reference>
<dbReference type="RefSeq" id="WP_369286676.1">
    <property type="nucleotide sequence ID" value="NZ_JBFTEG010000003.1"/>
</dbReference>
<gene>
    <name evidence="2" type="ORF">AB5S05_06495</name>
</gene>
<evidence type="ECO:0000256" key="1">
    <source>
        <dbReference type="SAM" id="MobiDB-lite"/>
    </source>
</evidence>
<name>A0ABV3YQW7_9PSED</name>
<keyword evidence="3" id="KW-1185">Reference proteome</keyword>
<proteinExistence type="predicted"/>
<dbReference type="EMBL" id="JBFTEG010000003">
    <property type="protein sequence ID" value="MEX6501707.1"/>
    <property type="molecule type" value="Genomic_DNA"/>
</dbReference>
<sequence>MTVSFRIGRYLLALLWHWSIPFSLGGVFASVLALQGVSEGVDLLDQALDASISRVADACALGTDPPERRSPPVSGAGLPVAGTGGETG</sequence>
<organism evidence="2 3">
    <name type="scientific">Pseudomonas zhanjiangensis</name>
    <dbReference type="NCBI Taxonomy" id="3239015"/>
    <lineage>
        <taxon>Bacteria</taxon>
        <taxon>Pseudomonadati</taxon>
        <taxon>Pseudomonadota</taxon>
        <taxon>Gammaproteobacteria</taxon>
        <taxon>Pseudomonadales</taxon>
        <taxon>Pseudomonadaceae</taxon>
        <taxon>Pseudomonas</taxon>
    </lineage>
</organism>
<comment type="caution">
    <text evidence="2">The sequence shown here is derived from an EMBL/GenBank/DDBJ whole genome shotgun (WGS) entry which is preliminary data.</text>
</comment>
<accession>A0ABV3YQW7</accession>